<evidence type="ECO:0000256" key="1">
    <source>
        <dbReference type="ARBA" id="ARBA00001933"/>
    </source>
</evidence>
<keyword evidence="4 5" id="KW-0663">Pyridoxal phosphate</keyword>
<comment type="cofactor">
    <cofactor evidence="1">
        <name>pyridoxal 5'-phosphate</name>
        <dbReference type="ChEBI" id="CHEBI:597326"/>
    </cofactor>
</comment>
<dbReference type="PIRSF" id="PIRSF000521">
    <property type="entry name" value="Transaminase_4ab_Lys_Orn"/>
    <property type="match status" value="1"/>
</dbReference>
<dbReference type="PANTHER" id="PTHR11986:SF79">
    <property type="entry name" value="ACETYLORNITHINE AMINOTRANSFERASE, MITOCHONDRIAL"/>
    <property type="match status" value="1"/>
</dbReference>
<keyword evidence="7" id="KW-1185">Reference proteome</keyword>
<dbReference type="PANTHER" id="PTHR11986">
    <property type="entry name" value="AMINOTRANSFERASE CLASS III"/>
    <property type="match status" value="1"/>
</dbReference>
<evidence type="ECO:0000256" key="4">
    <source>
        <dbReference type="ARBA" id="ARBA00022898"/>
    </source>
</evidence>
<comment type="similarity">
    <text evidence="5">Belongs to the class-III pyridoxal-phosphate-dependent aminotransferase family.</text>
</comment>
<dbReference type="InterPro" id="IPR005814">
    <property type="entry name" value="Aminotrans_3"/>
</dbReference>
<organism evidence="6 7">
    <name type="scientific">Flexivirga oryzae</name>
    <dbReference type="NCBI Taxonomy" id="1794944"/>
    <lineage>
        <taxon>Bacteria</taxon>
        <taxon>Bacillati</taxon>
        <taxon>Actinomycetota</taxon>
        <taxon>Actinomycetes</taxon>
        <taxon>Micrococcales</taxon>
        <taxon>Dermacoccaceae</taxon>
        <taxon>Flexivirga</taxon>
    </lineage>
</organism>
<dbReference type="SUPFAM" id="SSF53383">
    <property type="entry name" value="PLP-dependent transferases"/>
    <property type="match status" value="1"/>
</dbReference>
<protein>
    <submittedName>
        <fullName evidence="6">Putrescine aminotransferase</fullName>
        <ecNumber evidence="6">2.6.1.82</ecNumber>
    </submittedName>
</protein>
<evidence type="ECO:0000313" key="6">
    <source>
        <dbReference type="EMBL" id="MBB2893350.1"/>
    </source>
</evidence>
<dbReference type="GO" id="GO:0030170">
    <property type="term" value="F:pyridoxal phosphate binding"/>
    <property type="evidence" value="ECO:0007669"/>
    <property type="project" value="InterPro"/>
</dbReference>
<dbReference type="InterPro" id="IPR015424">
    <property type="entry name" value="PyrdxlP-dep_Trfase"/>
</dbReference>
<dbReference type="PROSITE" id="PS00600">
    <property type="entry name" value="AA_TRANSFER_CLASS_3"/>
    <property type="match status" value="1"/>
</dbReference>
<dbReference type="InterPro" id="IPR015422">
    <property type="entry name" value="PyrdxlP-dep_Trfase_small"/>
</dbReference>
<keyword evidence="3 6" id="KW-0808">Transferase</keyword>
<evidence type="ECO:0000256" key="3">
    <source>
        <dbReference type="ARBA" id="ARBA00022679"/>
    </source>
</evidence>
<proteinExistence type="inferred from homology"/>
<sequence>MELNNGRQLIDMGSYAVPLFGHRPAAVADEVRATLDRLPVTTRLVANPVAAAYLRELSNYVNRADLTRVWLGLNGTDAVEAALKFAVAATRVPSILAVKGGYHGKSLFSLAATWDPARKEPVRGVLPDARHIDVAANAVARALDERPAAALIFEPLQAEGGGHLIPAEVMRQWVADAHDRGTFVIADEIQCGFHRCGPVSLALEAGADVDAVLLGKPLGGGVMPLSAVVTTDRLWGDMATDPYLHTATFSAHPLSCAAGRAALQLAVTTCEERSIAEQRLSRLVADVAEQCDVVQRAEAHGLFAVFDVGTAEQAGAVVTHAARAGLLVAPCTTSPTSIRLLPSLTTTPEQWHRAQSIMCRALGRAARIRPATAA</sequence>
<keyword evidence="2 6" id="KW-0032">Aminotransferase</keyword>
<dbReference type="Gene3D" id="3.40.640.10">
    <property type="entry name" value="Type I PLP-dependent aspartate aminotransferase-like (Major domain)"/>
    <property type="match status" value="1"/>
</dbReference>
<name>A0A839N6H7_9MICO</name>
<evidence type="ECO:0000256" key="5">
    <source>
        <dbReference type="RuleBase" id="RU003560"/>
    </source>
</evidence>
<gene>
    <name evidence="6" type="ORF">FHU39_003368</name>
</gene>
<dbReference type="GO" id="GO:0033094">
    <property type="term" value="F:putrescine--2-oxoglutarate transaminase activity"/>
    <property type="evidence" value="ECO:0007669"/>
    <property type="project" value="UniProtKB-EC"/>
</dbReference>
<dbReference type="Gene3D" id="3.90.1150.10">
    <property type="entry name" value="Aspartate Aminotransferase, domain 1"/>
    <property type="match status" value="1"/>
</dbReference>
<comment type="caution">
    <text evidence="6">The sequence shown here is derived from an EMBL/GenBank/DDBJ whole genome shotgun (WGS) entry which is preliminary data.</text>
</comment>
<dbReference type="Pfam" id="PF00202">
    <property type="entry name" value="Aminotran_3"/>
    <property type="match status" value="1"/>
</dbReference>
<dbReference type="InterPro" id="IPR015421">
    <property type="entry name" value="PyrdxlP-dep_Trfase_major"/>
</dbReference>
<dbReference type="InterPro" id="IPR049704">
    <property type="entry name" value="Aminotrans_3_PPA_site"/>
</dbReference>
<dbReference type="GO" id="GO:0042802">
    <property type="term" value="F:identical protein binding"/>
    <property type="evidence" value="ECO:0007669"/>
    <property type="project" value="TreeGrafter"/>
</dbReference>
<reference evidence="6 7" key="1">
    <citation type="submission" date="2020-08" db="EMBL/GenBank/DDBJ databases">
        <title>Sequencing the genomes of 1000 actinobacteria strains.</title>
        <authorList>
            <person name="Klenk H.-P."/>
        </authorList>
    </citation>
    <scope>NUCLEOTIDE SEQUENCE [LARGE SCALE GENOMIC DNA]</scope>
    <source>
        <strain evidence="6 7">DSM 105369</strain>
    </source>
</reference>
<accession>A0A839N6H7</accession>
<dbReference type="AlphaFoldDB" id="A0A839N6H7"/>
<evidence type="ECO:0000313" key="7">
    <source>
        <dbReference type="Proteomes" id="UP000559182"/>
    </source>
</evidence>
<dbReference type="InterPro" id="IPR050103">
    <property type="entry name" value="Class-III_PLP-dep_AT"/>
</dbReference>
<dbReference type="EC" id="2.6.1.82" evidence="6"/>
<dbReference type="Proteomes" id="UP000559182">
    <property type="component" value="Unassembled WGS sequence"/>
</dbReference>
<dbReference type="EMBL" id="JACHVQ010000002">
    <property type="protein sequence ID" value="MBB2893350.1"/>
    <property type="molecule type" value="Genomic_DNA"/>
</dbReference>
<evidence type="ECO:0000256" key="2">
    <source>
        <dbReference type="ARBA" id="ARBA00022576"/>
    </source>
</evidence>